<comment type="caution">
    <text evidence="1">The sequence shown here is derived from an EMBL/GenBank/DDBJ whole genome shotgun (WGS) entry which is preliminary data.</text>
</comment>
<gene>
    <name evidence="1" type="ORF">ILYODFUR_011998</name>
</gene>
<dbReference type="Proteomes" id="UP001482620">
    <property type="component" value="Unassembled WGS sequence"/>
</dbReference>
<sequence>MTARLRRSFVPLSRRWVPEPPLCVEVVFPLGDDLTSLVRAWPTGFHEEQLGHQVLSDKSQPQAWLQGGILALPYRVTSLASIVWSS</sequence>
<protein>
    <submittedName>
        <fullName evidence="1">Uncharacterized protein</fullName>
    </submittedName>
</protein>
<evidence type="ECO:0000313" key="1">
    <source>
        <dbReference type="EMBL" id="MEQ2232493.1"/>
    </source>
</evidence>
<name>A0ABV0TLL3_9TELE</name>
<reference evidence="1 2" key="1">
    <citation type="submission" date="2021-06" db="EMBL/GenBank/DDBJ databases">
        <authorList>
            <person name="Palmer J.M."/>
        </authorList>
    </citation>
    <scope>NUCLEOTIDE SEQUENCE [LARGE SCALE GENOMIC DNA]</scope>
    <source>
        <strain evidence="2">if_2019</strain>
        <tissue evidence="1">Muscle</tissue>
    </source>
</reference>
<accession>A0ABV0TLL3</accession>
<dbReference type="EMBL" id="JAHRIQ010035680">
    <property type="protein sequence ID" value="MEQ2232493.1"/>
    <property type="molecule type" value="Genomic_DNA"/>
</dbReference>
<proteinExistence type="predicted"/>
<organism evidence="1 2">
    <name type="scientific">Ilyodon furcidens</name>
    <name type="common">goldbreast splitfin</name>
    <dbReference type="NCBI Taxonomy" id="33524"/>
    <lineage>
        <taxon>Eukaryota</taxon>
        <taxon>Metazoa</taxon>
        <taxon>Chordata</taxon>
        <taxon>Craniata</taxon>
        <taxon>Vertebrata</taxon>
        <taxon>Euteleostomi</taxon>
        <taxon>Actinopterygii</taxon>
        <taxon>Neopterygii</taxon>
        <taxon>Teleostei</taxon>
        <taxon>Neoteleostei</taxon>
        <taxon>Acanthomorphata</taxon>
        <taxon>Ovalentaria</taxon>
        <taxon>Atherinomorphae</taxon>
        <taxon>Cyprinodontiformes</taxon>
        <taxon>Goodeidae</taxon>
        <taxon>Ilyodon</taxon>
    </lineage>
</organism>
<evidence type="ECO:0000313" key="2">
    <source>
        <dbReference type="Proteomes" id="UP001482620"/>
    </source>
</evidence>
<keyword evidence="2" id="KW-1185">Reference proteome</keyword>